<dbReference type="GO" id="GO:0007399">
    <property type="term" value="P:nervous system development"/>
    <property type="evidence" value="ECO:0007669"/>
    <property type="project" value="TreeGrafter"/>
</dbReference>
<dbReference type="InterPro" id="IPR037193">
    <property type="entry name" value="GDNF_alpha"/>
</dbReference>
<dbReference type="RefSeq" id="XP_021572508.1">
    <property type="nucleotide sequence ID" value="XM_021716833.1"/>
</dbReference>
<name>A0A3Q0EEK4_CARSF</name>
<reference evidence="11" key="1">
    <citation type="submission" date="2025-08" db="UniProtKB">
        <authorList>
            <consortium name="RefSeq"/>
        </authorList>
    </citation>
    <scope>IDENTIFICATION</scope>
</reference>
<dbReference type="Gene3D" id="1.10.220.110">
    <property type="entry name" value="GDNF binding domain"/>
    <property type="match status" value="1"/>
</dbReference>
<dbReference type="GeneID" id="103268979"/>
<organism evidence="10 11">
    <name type="scientific">Carlito syrichta</name>
    <name type="common">Philippine tarsier</name>
    <name type="synonym">Tarsius syrichta</name>
    <dbReference type="NCBI Taxonomy" id="1868482"/>
    <lineage>
        <taxon>Eukaryota</taxon>
        <taxon>Metazoa</taxon>
        <taxon>Chordata</taxon>
        <taxon>Craniata</taxon>
        <taxon>Vertebrata</taxon>
        <taxon>Euteleostomi</taxon>
        <taxon>Mammalia</taxon>
        <taxon>Eutheria</taxon>
        <taxon>Euarchontoglires</taxon>
        <taxon>Primates</taxon>
        <taxon>Haplorrhini</taxon>
        <taxon>Tarsiiformes</taxon>
        <taxon>Tarsiidae</taxon>
        <taxon>Carlito</taxon>
    </lineage>
</organism>
<evidence type="ECO:0000256" key="1">
    <source>
        <dbReference type="ARBA" id="ARBA00004236"/>
    </source>
</evidence>
<dbReference type="InterPro" id="IPR003438">
    <property type="entry name" value="GDNF_rcpt"/>
</dbReference>
<dbReference type="GO" id="GO:0016167">
    <property type="term" value="F:glial cell-derived neurotrophic factor receptor activity"/>
    <property type="evidence" value="ECO:0007669"/>
    <property type="project" value="TreeGrafter"/>
</dbReference>
<evidence type="ECO:0000256" key="8">
    <source>
        <dbReference type="SAM" id="SignalP"/>
    </source>
</evidence>
<dbReference type="Pfam" id="PF02351">
    <property type="entry name" value="GDNF"/>
    <property type="match status" value="1"/>
</dbReference>
<dbReference type="KEGG" id="csyr:103268979"/>
<keyword evidence="5" id="KW-0472">Membrane</keyword>
<comment type="subcellular location">
    <subcellularLocation>
        <location evidence="1">Cell membrane</location>
    </subcellularLocation>
</comment>
<accession>A0A3Q0EEK4</accession>
<dbReference type="FunFam" id="1.10.220.110:FF:000004">
    <property type="entry name" value="GDNF family receptor alpha 4"/>
    <property type="match status" value="1"/>
</dbReference>
<dbReference type="PRINTS" id="PR01316">
    <property type="entry name" value="GDNFRECEPTOR"/>
</dbReference>
<keyword evidence="6 11" id="KW-0675">Receptor</keyword>
<feature type="domain" description="GDNF/GAS1" evidence="9">
    <location>
        <begin position="54"/>
        <end position="133"/>
    </location>
</feature>
<evidence type="ECO:0000256" key="6">
    <source>
        <dbReference type="ARBA" id="ARBA00023170"/>
    </source>
</evidence>
<dbReference type="SUPFAM" id="SSF110035">
    <property type="entry name" value="GDNF receptor-like"/>
    <property type="match status" value="1"/>
</dbReference>
<keyword evidence="10" id="KW-1185">Reference proteome</keyword>
<keyword evidence="7" id="KW-0325">Glycoprotein</keyword>
<feature type="signal peptide" evidence="8">
    <location>
        <begin position="1"/>
        <end position="19"/>
    </location>
</feature>
<dbReference type="SMART" id="SM00907">
    <property type="entry name" value="GDNF"/>
    <property type="match status" value="1"/>
</dbReference>
<feature type="chain" id="PRO_5018138858" evidence="8">
    <location>
        <begin position="20"/>
        <end position="247"/>
    </location>
</feature>
<protein>
    <submittedName>
        <fullName evidence="11">GDNF family receptor alpha-4</fullName>
    </submittedName>
</protein>
<dbReference type="OrthoDB" id="10047040at2759"/>
<proteinExistence type="inferred from homology"/>
<evidence type="ECO:0000256" key="3">
    <source>
        <dbReference type="ARBA" id="ARBA00022475"/>
    </source>
</evidence>
<keyword evidence="3" id="KW-1003">Cell membrane</keyword>
<evidence type="ECO:0000259" key="9">
    <source>
        <dbReference type="SMART" id="SM00907"/>
    </source>
</evidence>
<evidence type="ECO:0000313" key="10">
    <source>
        <dbReference type="Proteomes" id="UP000189704"/>
    </source>
</evidence>
<evidence type="ECO:0000256" key="4">
    <source>
        <dbReference type="ARBA" id="ARBA00022729"/>
    </source>
</evidence>
<evidence type="ECO:0000313" key="11">
    <source>
        <dbReference type="RefSeq" id="XP_021572508.1"/>
    </source>
</evidence>
<dbReference type="CTD" id="64096"/>
<dbReference type="Proteomes" id="UP000189704">
    <property type="component" value="Unplaced"/>
</dbReference>
<comment type="similarity">
    <text evidence="2">Belongs to the GDNFR family.</text>
</comment>
<gene>
    <name evidence="11" type="primary">GFRA4</name>
</gene>
<keyword evidence="4 8" id="KW-0732">Signal</keyword>
<dbReference type="PANTHER" id="PTHR10269:SF2">
    <property type="entry name" value="GDNF FAMILY RECEPTOR ALPHA-4"/>
    <property type="match status" value="1"/>
</dbReference>
<evidence type="ECO:0000256" key="5">
    <source>
        <dbReference type="ARBA" id="ARBA00023136"/>
    </source>
</evidence>
<evidence type="ECO:0000256" key="2">
    <source>
        <dbReference type="ARBA" id="ARBA00005961"/>
    </source>
</evidence>
<dbReference type="PANTHER" id="PTHR10269">
    <property type="entry name" value="GDNF RECEPTOR ALPHA"/>
    <property type="match status" value="1"/>
</dbReference>
<evidence type="ECO:0000256" key="7">
    <source>
        <dbReference type="ARBA" id="ARBA00023180"/>
    </source>
</evidence>
<dbReference type="InterPro" id="IPR016017">
    <property type="entry name" value="GDNF/GAS1"/>
</dbReference>
<dbReference type="GO" id="GO:0043235">
    <property type="term" value="C:receptor complex"/>
    <property type="evidence" value="ECO:0007669"/>
    <property type="project" value="TreeGrafter"/>
</dbReference>
<dbReference type="GO" id="GO:0009897">
    <property type="term" value="C:external side of plasma membrane"/>
    <property type="evidence" value="ECO:0007669"/>
    <property type="project" value="TreeGrafter"/>
</dbReference>
<dbReference type="AlphaFoldDB" id="A0A3Q0EEK4"/>
<sequence>MARSLRPTLLLLLLLLGEPLPISPPGPQPRPLCPCLSGTGALMGSLFHLAGEGPRLLAFQASCSPAPSALDGCLRDQGRSCLRAYASLVGTAVTPNYVDNASARVAPWCDCGASGNRREECEALRGLFTRNRCLDGAVQAFDRRWPPTMQDQLDSQGDPEHGLLQVFSASGSLEESFLLSLLPVLALQTLLWLGWQTSDNTANRPPCLGYRGASLTSCPTEKRLAHLPSWPWCAHPATLPLCPCPLA</sequence>